<gene>
    <name evidence="2" type="ORF">BDD14_2333</name>
</gene>
<sequence length="51" mass="5943">MFSSLIPYDPSIDTSLGHRNLVLIYCVVWLIQLAYGTYAIRQWVATRKGRR</sequence>
<accession>A0A4Q7YSW9</accession>
<dbReference type="AlphaFoldDB" id="A0A4Q7YSW9"/>
<feature type="transmembrane region" description="Helical" evidence="1">
    <location>
        <begin position="20"/>
        <end position="40"/>
    </location>
</feature>
<comment type="caution">
    <text evidence="2">The sequence shown here is derived from an EMBL/GenBank/DDBJ whole genome shotgun (WGS) entry which is preliminary data.</text>
</comment>
<keyword evidence="3" id="KW-1185">Reference proteome</keyword>
<dbReference type="EMBL" id="SHKW01000001">
    <property type="protein sequence ID" value="RZU40847.1"/>
    <property type="molecule type" value="Genomic_DNA"/>
</dbReference>
<keyword evidence="1" id="KW-0812">Transmembrane</keyword>
<keyword evidence="1" id="KW-1133">Transmembrane helix</keyword>
<evidence type="ECO:0000313" key="2">
    <source>
        <dbReference type="EMBL" id="RZU40847.1"/>
    </source>
</evidence>
<evidence type="ECO:0000313" key="3">
    <source>
        <dbReference type="Proteomes" id="UP000292958"/>
    </source>
</evidence>
<name>A0A4Q7YSW9_9BACT</name>
<keyword evidence="1" id="KW-0472">Membrane</keyword>
<protein>
    <submittedName>
        <fullName evidence="2">Uncharacterized protein</fullName>
    </submittedName>
</protein>
<dbReference type="Proteomes" id="UP000292958">
    <property type="component" value="Unassembled WGS sequence"/>
</dbReference>
<evidence type="ECO:0000256" key="1">
    <source>
        <dbReference type="SAM" id="Phobius"/>
    </source>
</evidence>
<reference evidence="2 3" key="1">
    <citation type="submission" date="2019-02" db="EMBL/GenBank/DDBJ databases">
        <title>Genomic Encyclopedia of Archaeal and Bacterial Type Strains, Phase II (KMG-II): from individual species to whole genera.</title>
        <authorList>
            <person name="Goeker M."/>
        </authorList>
    </citation>
    <scope>NUCLEOTIDE SEQUENCE [LARGE SCALE GENOMIC DNA]</scope>
    <source>
        <strain evidence="2 3">DSM 18101</strain>
    </source>
</reference>
<organism evidence="2 3">
    <name type="scientific">Edaphobacter modestus</name>
    <dbReference type="NCBI Taxonomy" id="388466"/>
    <lineage>
        <taxon>Bacteria</taxon>
        <taxon>Pseudomonadati</taxon>
        <taxon>Acidobacteriota</taxon>
        <taxon>Terriglobia</taxon>
        <taxon>Terriglobales</taxon>
        <taxon>Acidobacteriaceae</taxon>
        <taxon>Edaphobacter</taxon>
    </lineage>
</organism>
<dbReference type="RefSeq" id="WP_165420025.1">
    <property type="nucleotide sequence ID" value="NZ_SHKW01000001.1"/>
</dbReference>
<proteinExistence type="predicted"/>